<comment type="caution">
    <text evidence="3">The sequence shown here is derived from an EMBL/GenBank/DDBJ whole genome shotgun (WGS) entry which is preliminary data.</text>
</comment>
<keyword evidence="2" id="KW-1133">Transmembrane helix</keyword>
<keyword evidence="2" id="KW-0472">Membrane</keyword>
<feature type="transmembrane region" description="Helical" evidence="2">
    <location>
        <begin position="27"/>
        <end position="50"/>
    </location>
</feature>
<dbReference type="RefSeq" id="WP_189881337.1">
    <property type="nucleotide sequence ID" value="NZ_BMVN01000001.1"/>
</dbReference>
<evidence type="ECO:0000313" key="3">
    <source>
        <dbReference type="EMBL" id="GHA02229.1"/>
    </source>
</evidence>
<dbReference type="EMBL" id="BMVN01000001">
    <property type="protein sequence ID" value="GHA02229.1"/>
    <property type="molecule type" value="Genomic_DNA"/>
</dbReference>
<keyword evidence="4" id="KW-1185">Reference proteome</keyword>
<sequence length="98" mass="9876">MRQADDSPGSTDAPAGGRHACVGVLRWIAPALGAALPFVALATLLVPLWPRVVRPRLPRRAEPAPATTALGPLPSARPAPGSAGAAGTEGTAPRSVFP</sequence>
<organism evidence="3 4">
    <name type="scientific">Streptomyces canarius</name>
    <dbReference type="NCBI Taxonomy" id="285453"/>
    <lineage>
        <taxon>Bacteria</taxon>
        <taxon>Bacillati</taxon>
        <taxon>Actinomycetota</taxon>
        <taxon>Actinomycetes</taxon>
        <taxon>Kitasatosporales</taxon>
        <taxon>Streptomycetaceae</taxon>
        <taxon>Streptomyces</taxon>
    </lineage>
</organism>
<evidence type="ECO:0000256" key="1">
    <source>
        <dbReference type="SAM" id="MobiDB-lite"/>
    </source>
</evidence>
<evidence type="ECO:0000313" key="4">
    <source>
        <dbReference type="Proteomes" id="UP000653644"/>
    </source>
</evidence>
<feature type="region of interest" description="Disordered" evidence="1">
    <location>
        <begin position="56"/>
        <end position="98"/>
    </location>
</feature>
<name>A0ABQ3CCC8_9ACTN</name>
<protein>
    <submittedName>
        <fullName evidence="3">Uncharacterized protein</fullName>
    </submittedName>
</protein>
<reference evidence="4" key="1">
    <citation type="journal article" date="2019" name="Int. J. Syst. Evol. Microbiol.">
        <title>The Global Catalogue of Microorganisms (GCM) 10K type strain sequencing project: providing services to taxonomists for standard genome sequencing and annotation.</title>
        <authorList>
            <consortium name="The Broad Institute Genomics Platform"/>
            <consortium name="The Broad Institute Genome Sequencing Center for Infectious Disease"/>
            <person name="Wu L."/>
            <person name="Ma J."/>
        </authorList>
    </citation>
    <scope>NUCLEOTIDE SEQUENCE [LARGE SCALE GENOMIC DNA]</scope>
    <source>
        <strain evidence="4">JCM 4733</strain>
    </source>
</reference>
<evidence type="ECO:0000256" key="2">
    <source>
        <dbReference type="SAM" id="Phobius"/>
    </source>
</evidence>
<feature type="compositionally biased region" description="Low complexity" evidence="1">
    <location>
        <begin position="63"/>
        <end position="98"/>
    </location>
</feature>
<dbReference type="Proteomes" id="UP000653644">
    <property type="component" value="Unassembled WGS sequence"/>
</dbReference>
<proteinExistence type="predicted"/>
<gene>
    <name evidence="3" type="ORF">GCM10010345_02600</name>
</gene>
<keyword evidence="2" id="KW-0812">Transmembrane</keyword>
<accession>A0ABQ3CCC8</accession>